<dbReference type="Proteomes" id="UP000008037">
    <property type="component" value="Chromosome"/>
</dbReference>
<dbReference type="BioCyc" id="CNIT1237085:G1324-569-MONOMER"/>
<dbReference type="EMBL" id="CP002408">
    <property type="protein sequence ID" value="AFU57514.1"/>
    <property type="molecule type" value="Genomic_DNA"/>
</dbReference>
<reference evidence="1 2" key="1">
    <citation type="journal article" date="2012" name="Environ. Microbiol.">
        <title>The genome of the ammonia-oxidizing Candidatus Nitrososphaera gargensis: insights into metabolic versatility and environmental adaptations.</title>
        <authorList>
            <person name="Spang A."/>
            <person name="Poehlein A."/>
            <person name="Offre P."/>
            <person name="Zumbragel S."/>
            <person name="Haider S."/>
            <person name="Rychlik N."/>
            <person name="Nowka B."/>
            <person name="Schmeisser C."/>
            <person name="Lebedeva E.V."/>
            <person name="Rattei T."/>
            <person name="Bohm C."/>
            <person name="Schmid M."/>
            <person name="Galushko A."/>
            <person name="Hatzenpichler R."/>
            <person name="Weinmaier T."/>
            <person name="Daniel R."/>
            <person name="Schleper C."/>
            <person name="Spieck E."/>
            <person name="Streit W."/>
            <person name="Wagner M."/>
        </authorList>
    </citation>
    <scope>NUCLEOTIDE SEQUENCE [LARGE SCALE GENOMIC DNA]</scope>
    <source>
        <strain evidence="2">Ga9.2</strain>
    </source>
</reference>
<proteinExistence type="predicted"/>
<keyword evidence="2" id="KW-1185">Reference proteome</keyword>
<evidence type="ECO:0000313" key="2">
    <source>
        <dbReference type="Proteomes" id="UP000008037"/>
    </source>
</evidence>
<accession>K0IM23</accession>
<name>K0IM23_NITGG</name>
<gene>
    <name evidence="1" type="ordered locus">Ngar_c05710</name>
</gene>
<dbReference type="HOGENOM" id="CLU_3227950_0_0_2"/>
<dbReference type="KEGG" id="nga:Ngar_c05710"/>
<protein>
    <submittedName>
        <fullName evidence="1">Putative transposase</fullName>
    </submittedName>
</protein>
<organism evidence="1 2">
    <name type="scientific">Nitrososphaera gargensis (strain Ga9.2)</name>
    <dbReference type="NCBI Taxonomy" id="1237085"/>
    <lineage>
        <taxon>Archaea</taxon>
        <taxon>Nitrososphaerota</taxon>
        <taxon>Nitrososphaeria</taxon>
        <taxon>Nitrososphaerales</taxon>
        <taxon>Nitrososphaeraceae</taxon>
        <taxon>Nitrososphaera</taxon>
    </lineage>
</organism>
<dbReference type="AlphaFoldDB" id="K0IM23"/>
<dbReference type="STRING" id="1237085.Ngar_c05710"/>
<sequence length="43" mass="5263">MSDGKKIQNTLDFKAQVKKIKRLQRILSRKQNKRIPRVERRQE</sequence>
<dbReference type="InParanoid" id="K0IM23"/>
<evidence type="ECO:0000313" key="1">
    <source>
        <dbReference type="EMBL" id="AFU57514.1"/>
    </source>
</evidence>